<dbReference type="AlphaFoldDB" id="A0AAD4L913"/>
<accession>A0AAD4L913</accession>
<evidence type="ECO:0000313" key="1">
    <source>
        <dbReference type="EMBL" id="KAH8982213.1"/>
    </source>
</evidence>
<dbReference type="Proteomes" id="UP001201163">
    <property type="component" value="Unassembled WGS sequence"/>
</dbReference>
<reference evidence="1" key="1">
    <citation type="submission" date="2022-01" db="EMBL/GenBank/DDBJ databases">
        <title>Comparative genomics reveals a dynamic genome evolution in the ectomycorrhizal milk-cap (Lactarius) mushrooms.</title>
        <authorList>
            <consortium name="DOE Joint Genome Institute"/>
            <person name="Lebreton A."/>
            <person name="Tang N."/>
            <person name="Kuo A."/>
            <person name="LaButti K."/>
            <person name="Drula E."/>
            <person name="Barry K."/>
            <person name="Clum A."/>
            <person name="Lipzen A."/>
            <person name="Mousain D."/>
            <person name="Ng V."/>
            <person name="Wang R."/>
            <person name="Wang X."/>
            <person name="Dai Y."/>
            <person name="Henrissat B."/>
            <person name="Grigoriev I.V."/>
            <person name="Guerin-Laguette A."/>
            <person name="Yu F."/>
            <person name="Martin F.M."/>
        </authorList>
    </citation>
    <scope>NUCLEOTIDE SEQUENCE</scope>
    <source>
        <strain evidence="1">QP</strain>
    </source>
</reference>
<sequence length="218" mass="24741">MNSYTSPNFVHGVDFTTAIPGDGARRLYCTQASWWREACVGNGMEERSSVARQRRLYGDLIYGTSHFERLTDPARDSEYGTNSHLNQSNASVLQSPPVEAWIDGRIAGDRGWQRGDSHPKELKNHEQYLKNGIDPREAALTRSSLRNAVVSFRYLPFAISYRVSMSTYTPDPEHQTSVKEHDGDIEDQRKYVIYPRGVTRNHTGHVKGVEDDPPCARR</sequence>
<protein>
    <submittedName>
        <fullName evidence="1">Uncharacterized protein</fullName>
    </submittedName>
</protein>
<proteinExistence type="predicted"/>
<evidence type="ECO:0000313" key="2">
    <source>
        <dbReference type="Proteomes" id="UP001201163"/>
    </source>
</evidence>
<keyword evidence="2" id="KW-1185">Reference proteome</keyword>
<gene>
    <name evidence="1" type="ORF">EDB92DRAFT_1819948</name>
</gene>
<comment type="caution">
    <text evidence="1">The sequence shown here is derived from an EMBL/GenBank/DDBJ whole genome shotgun (WGS) entry which is preliminary data.</text>
</comment>
<dbReference type="EMBL" id="JAKELL010000103">
    <property type="protein sequence ID" value="KAH8982213.1"/>
    <property type="molecule type" value="Genomic_DNA"/>
</dbReference>
<organism evidence="1 2">
    <name type="scientific">Lactarius akahatsu</name>
    <dbReference type="NCBI Taxonomy" id="416441"/>
    <lineage>
        <taxon>Eukaryota</taxon>
        <taxon>Fungi</taxon>
        <taxon>Dikarya</taxon>
        <taxon>Basidiomycota</taxon>
        <taxon>Agaricomycotina</taxon>
        <taxon>Agaricomycetes</taxon>
        <taxon>Russulales</taxon>
        <taxon>Russulaceae</taxon>
        <taxon>Lactarius</taxon>
    </lineage>
</organism>
<name>A0AAD4L913_9AGAM</name>